<reference evidence="4" key="1">
    <citation type="submission" date="2011-07" db="EMBL/GenBank/DDBJ databases">
        <authorList>
            <consortium name="Caenorhabditis brenneri Sequencing and Analysis Consortium"/>
            <person name="Wilson R.K."/>
        </authorList>
    </citation>
    <scope>NUCLEOTIDE SEQUENCE [LARGE SCALE GENOMIC DNA]</scope>
    <source>
        <strain evidence="4">PB2801</strain>
    </source>
</reference>
<dbReference type="InterPro" id="IPR050357">
    <property type="entry name" value="Arrestin_domain-protein"/>
</dbReference>
<dbReference type="eggNOG" id="KOG3780">
    <property type="taxonomic scope" value="Eukaryota"/>
</dbReference>
<sequence>MSSKPLILFDKPNKTYLSGETLSGRVVIQNTEPISARSIIINFFGITETWTINWCEPHCARSLFNRSQIAWISQDGKNILPPGKHEFRFATVLPECPPSFRGGYGHNRYEVEVVTDTPWWISGRVWDEFIITRKLDDLPVSYWEDKRWVWRRHFQSGVIFNEGPIRVAVYLPNLVYLPGETINVEMDIDNQSSTEIVRTYASFCHQVHYHSRHQRTPCTSFESSQCPLSLSCQRYVSKGMGKIVYNDQVLAAHNQGTVTIQLPVPMEAKTPSFASGLMTLGYCVSVGLRTKNSFWQCIYMSVYIGERTVKVVKEEEKKRKGKEITKEEEQKIRDIVQEALKEQKKTDGVAPPAYIP</sequence>
<dbReference type="GO" id="GO:0005737">
    <property type="term" value="C:cytoplasm"/>
    <property type="evidence" value="ECO:0007669"/>
    <property type="project" value="TreeGrafter"/>
</dbReference>
<feature type="domain" description="Arrestin C-terminal-like" evidence="2">
    <location>
        <begin position="161"/>
        <end position="311"/>
    </location>
</feature>
<dbReference type="PANTHER" id="PTHR11188:SF7">
    <property type="entry name" value="ARRESTIN C-TERMINAL-LIKE DOMAIN-CONTAINING PROTEIN-RELATED"/>
    <property type="match status" value="1"/>
</dbReference>
<accession>G0PL43</accession>
<dbReference type="InterPro" id="IPR014756">
    <property type="entry name" value="Ig_E-set"/>
</dbReference>
<dbReference type="STRING" id="135651.G0PL43"/>
<comment type="similarity">
    <text evidence="1">Belongs to the arrestin family.</text>
</comment>
<dbReference type="HOGENOM" id="CLU_039221_0_0_1"/>
<dbReference type="Proteomes" id="UP000008068">
    <property type="component" value="Unassembled WGS sequence"/>
</dbReference>
<dbReference type="InterPro" id="IPR011022">
    <property type="entry name" value="Arrestin_C-like"/>
</dbReference>
<dbReference type="Gene3D" id="2.60.40.640">
    <property type="match status" value="2"/>
</dbReference>
<dbReference type="InParanoid" id="G0PL43"/>
<organism evidence="4">
    <name type="scientific">Caenorhabditis brenneri</name>
    <name type="common">Nematode worm</name>
    <dbReference type="NCBI Taxonomy" id="135651"/>
    <lineage>
        <taxon>Eukaryota</taxon>
        <taxon>Metazoa</taxon>
        <taxon>Ecdysozoa</taxon>
        <taxon>Nematoda</taxon>
        <taxon>Chromadorea</taxon>
        <taxon>Rhabditida</taxon>
        <taxon>Rhabditina</taxon>
        <taxon>Rhabditomorpha</taxon>
        <taxon>Rhabditoidea</taxon>
        <taxon>Rhabditidae</taxon>
        <taxon>Peloderinae</taxon>
        <taxon>Caenorhabditis</taxon>
    </lineage>
</organism>
<dbReference type="InterPro" id="IPR011021">
    <property type="entry name" value="Arrestin-like_N"/>
</dbReference>
<dbReference type="AlphaFoldDB" id="G0PL43"/>
<evidence type="ECO:0000259" key="2">
    <source>
        <dbReference type="SMART" id="SM01017"/>
    </source>
</evidence>
<dbReference type="GO" id="GO:0015031">
    <property type="term" value="P:protein transport"/>
    <property type="evidence" value="ECO:0007669"/>
    <property type="project" value="TreeGrafter"/>
</dbReference>
<dbReference type="SUPFAM" id="SSF81296">
    <property type="entry name" value="E set domains"/>
    <property type="match status" value="2"/>
</dbReference>
<name>G0PL43_CAEBE</name>
<evidence type="ECO:0000256" key="1">
    <source>
        <dbReference type="ARBA" id="ARBA00005298"/>
    </source>
</evidence>
<dbReference type="InterPro" id="IPR014752">
    <property type="entry name" value="Arrestin-like_C"/>
</dbReference>
<proteinExistence type="inferred from homology"/>
<dbReference type="SMART" id="SM01017">
    <property type="entry name" value="Arrestin_C"/>
    <property type="match status" value="1"/>
</dbReference>
<protein>
    <recommendedName>
        <fullName evidence="2">Arrestin C-terminal-like domain-containing protein</fullName>
    </recommendedName>
</protein>
<keyword evidence="4" id="KW-1185">Reference proteome</keyword>
<dbReference type="PANTHER" id="PTHR11188">
    <property type="entry name" value="ARRESTIN DOMAIN CONTAINING PROTEIN"/>
    <property type="match status" value="1"/>
</dbReference>
<dbReference type="EMBL" id="GL380996">
    <property type="protein sequence ID" value="EGT33881.1"/>
    <property type="molecule type" value="Genomic_DNA"/>
</dbReference>
<evidence type="ECO:0000313" key="4">
    <source>
        <dbReference type="Proteomes" id="UP000008068"/>
    </source>
</evidence>
<dbReference type="Pfam" id="PF02752">
    <property type="entry name" value="Arrestin_C"/>
    <property type="match status" value="1"/>
</dbReference>
<dbReference type="Pfam" id="PF00339">
    <property type="entry name" value="Arrestin_N"/>
    <property type="match status" value="1"/>
</dbReference>
<dbReference type="OrthoDB" id="7785529at2759"/>
<gene>
    <name evidence="3" type="ORF">CAEBREN_22291</name>
</gene>
<evidence type="ECO:0000313" key="3">
    <source>
        <dbReference type="EMBL" id="EGT33881.1"/>
    </source>
</evidence>
<dbReference type="OMA" id="TINWCEP"/>